<sequence length="2302" mass="237915">MIKFYDSIKLIICILLLFFVGGNVFSQTTSQLGGGIIINEVLADPNGANNFDTDGSGTFDTNDEFIELHNLSGSPIDITGWEIWTGNTFAEHVFASATIPAGGYAVVISGISAGGDIANIPGDVVVVASGSMSLSNTSDVIILYDPVNDEHIKFVYNGNTDTDFETTNSTSILIGSAESTSDSDGLSMSREFDGSTTFVNQTPTPGELNGTPPCTAPTSQASTLMFASVTNNSMDLSWTGGDGDAGVIVLAKEGSAVDADPVSGTTYIANSVFSTGEEIGTGNFVVYVGDADAVSLTGLTQGTDYHFAVYEYNTTDVCYLIPALIGNQSTTTSLDTDSDITAPVTQVAAGTISSVANASGDAVSVFTFTITDSNSGDGQPTLVNSVVIERGANTTAADWSGIIEGAKLSDGTDITVTGVTINATDITFDLVGNEYSVANNSSQEITLQIWLATSVTDQDVLEFEIPTNHSFGANASGSTFVTNLSSSITSNLQTVEVEATDFSFDVNSSVQVSSDFELTVTAVDANGNTDLVARNVTISRNAGTGNLTSGSVGLGALAMTDGVYTWSDLQYDVAESITIDATDDATVTTTSAAIEVFEPVSGVFISEYIEGGGNNKAVEIYNGSGGTIDLSEFVVGLYANGSPTIGNNLTLSDIQPTLADGEVLVISNASSSLAEIISESDITSDITFYNGDDALGLLQNGVLIDVFGEIGNDPGSSWTVGGVSGATANKTLVRKPGVSTGNNVNLSSFGTSALDTEWIILDQDNASDIGSHTVCSAPSVQTSAVNFGATDESSMNINWTRGNGDKALVVMKEGSAVDLAPVSGSDYSTATSIFSDAIVDLGSGNIVVFDGASTDENVTVTGLTQGTTYHVAVFEYNSSGNCFNFTAPANGNNATSTNAVLTVVESITDFGSIDNGNTSASQSFTVEGSGLTTDIEVTAPTYFEVSTDDATYSNSVTLTQSGGIVTTTTVFVRFVPSSGSNSAQGGDLVISTAGATDEIIALTGTETGNGAPYTEDFSSCVDLNGWNAQSVIGAQVWSCTTFGNTGDGAQMSGFQSGVGAQDNEDWLISPSLELTSISALSFWSRAAFPGLSIEVKISSDYTGTGDPTLATWTDLAPTLPAIDSDVWTETAGVDLSSFAGSERYIAFVYYSNPSDGAARWTIDDVTVTNAELSITPPSLTIVESLTDFGSVDNGNSSASQSFTVAGANLTDDITVTAPTNFEVSTDDVAFSGSVILTESGGTVSTTTVFVRFTPVSGFNSVKSGDLTISTTGTAIETVAVSGTESGNAAPVSDLFISEYIEGSSNNKALEVYNNSGAVADLSLYRIVRYNNGSTTASDTLELADIGATLAAGDLIVIANPSASTDILNVADITSEITFYNGDDALRLYKEDQLIDEFGEVGVDPGSAWDVAGGSGVTDGGATAEFTLVRKSSIMAGNPVPLGSFGTNPTDSEWTVFAQDDFSNLGFHVIDGVTSPSLTVTESLIDFGSVDNGSSSTSQSFTVEGADLTADITITATTNFEVSTDDASFSNTVTLTQAGGIVSTTTIFTRFTPTSGFNSVKSGSITISTSGTSSEVIAVSGTETGNAALASDLFISEYIEGSSSNKALEIYNNSGATADLSLYKIVRWNNGSTTASDTLELADISPTLAAGGILVIANPDAMQSILDIADITSEITFYNGDDALRLYKEDAVIDEFGEVGVDPGSAWDVAGGSGVTNGGATANFTLIRKSSITAGNPAPLGSFGTTPENSEWTVLAEDDISNLGFHAIDGVVSPVIAVSGTVNDFGEVTNGEVSTSQSFSVSGTDLNENILVTAPSSFEVSLDDNTFSQSLELNEVGGTVSAVTVFVRFNASSGFNGLKSGNVSLTSSGALTQNVAVSGTEIGNADITPISALRPVDANGNPTALGNVVTIQGTLLGFNSRTTGFQIAINDGTGGLVLRETSGTITTETLTEGDEVEITGTVGFFNGTTQLDNITAVEVLSTGNSRVSPTSVTSLDETTEQELIQLDDVTIDDSEQWAGAANYTGSGFNMNITFNGGSSTGIMRIEDDGDLHLKTFEEVFGTQTTGITLVGIGGQFDDSSPYTEGYQILVYQESDINPEEVVPGLTISETSLDFGDVFVGEESEVSTYTLIASDLTDDMNVSVPEGFIISLDENFQGAFIGDATTPLNIPAAAINGVTATVYVKFVPTTVGSANGFLVHSSTGFESQDLAVSGNGTDPTTGLDELGKYGISVYPNPAEQMIRIAIPESFGSGDINLINLTGKVVRKGTIGSMTEMNVSDLNNGIYILQIANEQTVINHRVVVK</sequence>
<dbReference type="InterPro" id="IPR013783">
    <property type="entry name" value="Ig-like_fold"/>
</dbReference>
<dbReference type="Gene3D" id="2.60.40.10">
    <property type="entry name" value="Immunoglobulins"/>
    <property type="match status" value="2"/>
</dbReference>
<keyword evidence="3" id="KW-1185">Reference proteome</keyword>
<dbReference type="SUPFAM" id="SSF74853">
    <property type="entry name" value="Lamin A/C globular tail domain"/>
    <property type="match status" value="1"/>
</dbReference>
<feature type="domain" description="LTD" evidence="1">
    <location>
        <begin position="1284"/>
        <end position="1406"/>
    </location>
</feature>
<dbReference type="Gene3D" id="2.60.120.200">
    <property type="match status" value="1"/>
</dbReference>
<reference evidence="2" key="1">
    <citation type="submission" date="2021-02" db="EMBL/GenBank/DDBJ databases">
        <title>Fulvivirga sp. S481 isolated from sea water.</title>
        <authorList>
            <person name="Bae S.S."/>
            <person name="Baek K."/>
        </authorList>
    </citation>
    <scope>NUCLEOTIDE SEQUENCE</scope>
    <source>
        <strain evidence="2">S481</strain>
    </source>
</reference>
<dbReference type="InterPro" id="IPR001322">
    <property type="entry name" value="Lamin_tail_dom"/>
</dbReference>
<evidence type="ECO:0000259" key="1">
    <source>
        <dbReference type="PROSITE" id="PS51841"/>
    </source>
</evidence>
<dbReference type="InterPro" id="IPR036415">
    <property type="entry name" value="Lamin_tail_dom_sf"/>
</dbReference>
<evidence type="ECO:0000313" key="3">
    <source>
        <dbReference type="Proteomes" id="UP000662783"/>
    </source>
</evidence>
<dbReference type="NCBIfam" id="NF038128">
    <property type="entry name" value="choice_anch_J"/>
    <property type="match status" value="1"/>
</dbReference>
<feature type="domain" description="LTD" evidence="1">
    <location>
        <begin position="1579"/>
        <end position="1704"/>
    </location>
</feature>
<dbReference type="PROSITE" id="PS51841">
    <property type="entry name" value="LTD"/>
    <property type="match status" value="4"/>
</dbReference>
<accession>A0A974WFU4</accession>
<dbReference type="Proteomes" id="UP000662783">
    <property type="component" value="Chromosome"/>
</dbReference>
<dbReference type="Pfam" id="PF00932">
    <property type="entry name" value="LTD"/>
    <property type="match status" value="4"/>
</dbReference>
<dbReference type="Gene3D" id="2.60.40.1260">
    <property type="entry name" value="Lamin Tail domain"/>
    <property type="match status" value="1"/>
</dbReference>
<dbReference type="InterPro" id="IPR026444">
    <property type="entry name" value="Secre_tail"/>
</dbReference>
<feature type="domain" description="LTD" evidence="1">
    <location>
        <begin position="23"/>
        <end position="200"/>
    </location>
</feature>
<dbReference type="SMART" id="SM00060">
    <property type="entry name" value="FN3"/>
    <property type="match status" value="2"/>
</dbReference>
<organism evidence="2 3">
    <name type="scientific">Fulvivirga lutea</name>
    <dbReference type="NCBI Taxonomy" id="2810512"/>
    <lineage>
        <taxon>Bacteria</taxon>
        <taxon>Pseudomonadati</taxon>
        <taxon>Bacteroidota</taxon>
        <taxon>Cytophagia</taxon>
        <taxon>Cytophagales</taxon>
        <taxon>Fulvivirgaceae</taxon>
        <taxon>Fulvivirga</taxon>
    </lineage>
</organism>
<dbReference type="KEGG" id="fuv:JR347_12110"/>
<protein>
    <submittedName>
        <fullName evidence="2">Lamin tail domain-containing protein</fullName>
    </submittedName>
</protein>
<name>A0A974WFU4_9BACT</name>
<evidence type="ECO:0000313" key="2">
    <source>
        <dbReference type="EMBL" id="QSE96352.1"/>
    </source>
</evidence>
<dbReference type="RefSeq" id="WP_205720868.1">
    <property type="nucleotide sequence ID" value="NZ_CP070608.1"/>
</dbReference>
<feature type="domain" description="LTD" evidence="1">
    <location>
        <begin position="588"/>
        <end position="776"/>
    </location>
</feature>
<dbReference type="InterPro" id="IPR003961">
    <property type="entry name" value="FN3_dom"/>
</dbReference>
<proteinExistence type="predicted"/>
<dbReference type="Pfam" id="PF18962">
    <property type="entry name" value="Por_Secre_tail"/>
    <property type="match status" value="1"/>
</dbReference>
<gene>
    <name evidence="2" type="ORF">JR347_12110</name>
</gene>
<dbReference type="NCBIfam" id="TIGR04183">
    <property type="entry name" value="Por_Secre_tail"/>
    <property type="match status" value="1"/>
</dbReference>
<dbReference type="EMBL" id="CP070608">
    <property type="protein sequence ID" value="QSE96352.1"/>
    <property type="molecule type" value="Genomic_DNA"/>
</dbReference>